<organism evidence="1 2">
    <name type="scientific">Sphingomonas endophytica</name>
    <dbReference type="NCBI Taxonomy" id="869719"/>
    <lineage>
        <taxon>Bacteria</taxon>
        <taxon>Pseudomonadati</taxon>
        <taxon>Pseudomonadota</taxon>
        <taxon>Alphaproteobacteria</taxon>
        <taxon>Sphingomonadales</taxon>
        <taxon>Sphingomonadaceae</taxon>
        <taxon>Sphingomonas</taxon>
    </lineage>
</organism>
<gene>
    <name evidence="1" type="ORF">F4693_000177</name>
</gene>
<dbReference type="AlphaFoldDB" id="A0A7X0J918"/>
<reference evidence="1 2" key="1">
    <citation type="submission" date="2020-08" db="EMBL/GenBank/DDBJ databases">
        <title>The Agave Microbiome: Exploring the role of microbial communities in plant adaptations to desert environments.</title>
        <authorList>
            <person name="Partida-Martinez L.P."/>
        </authorList>
    </citation>
    <scope>NUCLEOTIDE SEQUENCE [LARGE SCALE GENOMIC DNA]</scope>
    <source>
        <strain evidence="1 2">AS3.13</strain>
    </source>
</reference>
<comment type="caution">
    <text evidence="1">The sequence shown here is derived from an EMBL/GenBank/DDBJ whole genome shotgun (WGS) entry which is preliminary data.</text>
</comment>
<name>A0A7X0J918_9SPHN</name>
<accession>A0A7X0J918</accession>
<proteinExistence type="predicted"/>
<reference evidence="1 2" key="2">
    <citation type="submission" date="2020-08" db="EMBL/GenBank/DDBJ databases">
        <authorList>
            <person name="Partida-Martinez L."/>
            <person name="Huntemann M."/>
            <person name="Clum A."/>
            <person name="Wang J."/>
            <person name="Palaniappan K."/>
            <person name="Ritter S."/>
            <person name="Chen I.-M."/>
            <person name="Stamatis D."/>
            <person name="Reddy T."/>
            <person name="O'Malley R."/>
            <person name="Daum C."/>
            <person name="Shapiro N."/>
            <person name="Ivanova N."/>
            <person name="Kyrpides N."/>
            <person name="Woyke T."/>
        </authorList>
    </citation>
    <scope>NUCLEOTIDE SEQUENCE [LARGE SCALE GENOMIC DNA]</scope>
    <source>
        <strain evidence="1 2">AS3.13</strain>
    </source>
</reference>
<dbReference type="EMBL" id="JACHBT010000001">
    <property type="protein sequence ID" value="MBB6503228.1"/>
    <property type="molecule type" value="Genomic_DNA"/>
</dbReference>
<dbReference type="Proteomes" id="UP000522313">
    <property type="component" value="Unassembled WGS sequence"/>
</dbReference>
<sequence length="63" mass="7227">MEETYLDHQKLDDMTGVERSISAAQSVEDLRDGLLTLCRIIRHSLTLSVEDDERILGRRLPSE</sequence>
<protein>
    <submittedName>
        <fullName evidence="1">Uncharacterized protein</fullName>
    </submittedName>
</protein>
<dbReference type="RefSeq" id="WP_184503773.1">
    <property type="nucleotide sequence ID" value="NZ_JACHBT010000001.1"/>
</dbReference>
<evidence type="ECO:0000313" key="1">
    <source>
        <dbReference type="EMBL" id="MBB6503228.1"/>
    </source>
</evidence>
<evidence type="ECO:0000313" key="2">
    <source>
        <dbReference type="Proteomes" id="UP000522313"/>
    </source>
</evidence>